<gene>
    <name evidence="7" type="ORF">PSSU_0775</name>
</gene>
<protein>
    <recommendedName>
        <fullName evidence="1">pyridoxal kinase</fullName>
        <ecNumber evidence="1">2.7.1.35</ecNumber>
    </recommendedName>
</protein>
<keyword evidence="8" id="KW-1185">Reference proteome</keyword>
<dbReference type="CDD" id="cd01173">
    <property type="entry name" value="pyridoxal_pyridoxamine_kinase"/>
    <property type="match status" value="1"/>
</dbReference>
<proteinExistence type="predicted"/>
<dbReference type="Gene3D" id="3.40.1190.20">
    <property type="match status" value="1"/>
</dbReference>
<dbReference type="GO" id="GO:0005524">
    <property type="term" value="F:ATP binding"/>
    <property type="evidence" value="ECO:0007669"/>
    <property type="project" value="UniProtKB-KW"/>
</dbReference>
<evidence type="ECO:0000313" key="7">
    <source>
        <dbReference type="EMBL" id="OZG51992.1"/>
    </source>
</evidence>
<dbReference type="InterPro" id="IPR013749">
    <property type="entry name" value="PM/HMP-P_kinase-1"/>
</dbReference>
<dbReference type="AlphaFoldDB" id="A0A261EYN4"/>
<reference evidence="7 8" key="1">
    <citation type="journal article" date="2017" name="BMC Genomics">
        <title>Comparative genomic and phylogenomic analyses of the Bifidobacteriaceae family.</title>
        <authorList>
            <person name="Lugli G.A."/>
            <person name="Milani C."/>
            <person name="Turroni F."/>
            <person name="Duranti S."/>
            <person name="Mancabelli L."/>
            <person name="Mangifesta M."/>
            <person name="Ferrario C."/>
            <person name="Modesto M."/>
            <person name="Mattarelli P."/>
            <person name="Jiri K."/>
            <person name="van Sinderen D."/>
            <person name="Ventura M."/>
        </authorList>
    </citation>
    <scope>NUCLEOTIDE SEQUENCE [LARGE SCALE GENOMIC DNA]</scope>
    <source>
        <strain evidence="7 8">DSM 24744</strain>
    </source>
</reference>
<dbReference type="OrthoDB" id="9800808at2"/>
<dbReference type="SUPFAM" id="SSF53613">
    <property type="entry name" value="Ribokinase-like"/>
    <property type="match status" value="1"/>
</dbReference>
<accession>A0A261EYN4</accession>
<evidence type="ECO:0000259" key="6">
    <source>
        <dbReference type="Pfam" id="PF08543"/>
    </source>
</evidence>
<evidence type="ECO:0000256" key="5">
    <source>
        <dbReference type="ARBA" id="ARBA00022840"/>
    </source>
</evidence>
<dbReference type="PANTHER" id="PTHR10534:SF2">
    <property type="entry name" value="PYRIDOXAL KINASE"/>
    <property type="match status" value="1"/>
</dbReference>
<dbReference type="PANTHER" id="PTHR10534">
    <property type="entry name" value="PYRIDOXAL KINASE"/>
    <property type="match status" value="1"/>
</dbReference>
<dbReference type="GO" id="GO:0009443">
    <property type="term" value="P:pyridoxal 5'-phosphate salvage"/>
    <property type="evidence" value="ECO:0007669"/>
    <property type="project" value="InterPro"/>
</dbReference>
<keyword evidence="4 7" id="KW-0418">Kinase</keyword>
<dbReference type="InterPro" id="IPR004625">
    <property type="entry name" value="PyrdxlKinase"/>
</dbReference>
<comment type="caution">
    <text evidence="7">The sequence shown here is derived from an EMBL/GenBank/DDBJ whole genome shotgun (WGS) entry which is preliminary data.</text>
</comment>
<evidence type="ECO:0000256" key="3">
    <source>
        <dbReference type="ARBA" id="ARBA00022741"/>
    </source>
</evidence>
<dbReference type="Proteomes" id="UP000216454">
    <property type="component" value="Unassembled WGS sequence"/>
</dbReference>
<dbReference type="GO" id="GO:0008478">
    <property type="term" value="F:pyridoxal kinase activity"/>
    <property type="evidence" value="ECO:0007669"/>
    <property type="project" value="UniProtKB-EC"/>
</dbReference>
<evidence type="ECO:0000256" key="2">
    <source>
        <dbReference type="ARBA" id="ARBA00022679"/>
    </source>
</evidence>
<evidence type="ECO:0000313" key="8">
    <source>
        <dbReference type="Proteomes" id="UP000216454"/>
    </source>
</evidence>
<keyword evidence="2" id="KW-0808">Transferase</keyword>
<organism evidence="7 8">
    <name type="scientific">Pseudoscardovia suis</name>
    <dbReference type="NCBI Taxonomy" id="987063"/>
    <lineage>
        <taxon>Bacteria</taxon>
        <taxon>Bacillati</taxon>
        <taxon>Actinomycetota</taxon>
        <taxon>Actinomycetes</taxon>
        <taxon>Bifidobacteriales</taxon>
        <taxon>Bifidobacteriaceae</taxon>
        <taxon>Pseudoscardovia</taxon>
    </lineage>
</organism>
<keyword evidence="3" id="KW-0547">Nucleotide-binding</keyword>
<dbReference type="InterPro" id="IPR029056">
    <property type="entry name" value="Ribokinase-like"/>
</dbReference>
<evidence type="ECO:0000256" key="4">
    <source>
        <dbReference type="ARBA" id="ARBA00022777"/>
    </source>
</evidence>
<dbReference type="Pfam" id="PF08543">
    <property type="entry name" value="Phos_pyr_kin"/>
    <property type="match status" value="1"/>
</dbReference>
<dbReference type="EMBL" id="MWWQ01000006">
    <property type="protein sequence ID" value="OZG51992.1"/>
    <property type="molecule type" value="Genomic_DNA"/>
</dbReference>
<sequence>MPSHFAAASAAVPSAASDTSAAAISTDSAQSARYAGPAGHPVATEGVLYERTPGYIPRVAAVHDMCGYGKCSLTAAIPILSAAGCDVCPVPTGLFSAHTHYQTFTFEDTTDMLTGYLDAWQAEGVELDAVYSGFLGNARQVQIIQRIWRDYPTALRIVDPVMGDGGVLYATYDDALCAAMGELADGAQVLTPNLTEAAILTSTPYHGQDLADGQVHELIEALLALGAQSVVLKGIDRGDGALRNFVANAHDGAGNAMQIAHEKLPFMAHGTGDAFASSLCGAIMAGRTLSQAAQIAGRFVHDAMVDTQRQPHHDERGVNFELELHEMTALLG</sequence>
<name>A0A261EYN4_9BIFI</name>
<dbReference type="EC" id="2.7.1.35" evidence="1"/>
<evidence type="ECO:0000256" key="1">
    <source>
        <dbReference type="ARBA" id="ARBA00012104"/>
    </source>
</evidence>
<dbReference type="GO" id="GO:0005829">
    <property type="term" value="C:cytosol"/>
    <property type="evidence" value="ECO:0007669"/>
    <property type="project" value="TreeGrafter"/>
</dbReference>
<keyword evidence="5" id="KW-0067">ATP-binding</keyword>
<feature type="domain" description="Pyridoxamine kinase/Phosphomethylpyrimidine kinase" evidence="6">
    <location>
        <begin position="80"/>
        <end position="307"/>
    </location>
</feature>